<keyword evidence="9" id="KW-0066">ATP synthesis</keyword>
<dbReference type="Gene3D" id="1.10.287.80">
    <property type="entry name" value="ATP synthase, gamma subunit, helix hairpin domain"/>
    <property type="match status" value="1"/>
</dbReference>
<comment type="subcellular location">
    <subcellularLocation>
        <location evidence="2">Membrane</location>
        <topology evidence="2">Peripheral membrane protein</topology>
    </subcellularLocation>
</comment>
<evidence type="ECO:0000256" key="2">
    <source>
        <dbReference type="ARBA" id="ARBA00004170"/>
    </source>
</evidence>
<evidence type="ECO:0000256" key="5">
    <source>
        <dbReference type="ARBA" id="ARBA00022781"/>
    </source>
</evidence>
<keyword evidence="6" id="KW-0406">Ion transport</keyword>
<evidence type="ECO:0000256" key="6">
    <source>
        <dbReference type="ARBA" id="ARBA00023065"/>
    </source>
</evidence>
<protein>
    <submittedName>
        <fullName evidence="10">F0F1 ATP synthase subunit gamma</fullName>
    </submittedName>
</protein>
<evidence type="ECO:0000256" key="1">
    <source>
        <dbReference type="ARBA" id="ARBA00003456"/>
    </source>
</evidence>
<dbReference type="Proteomes" id="UP000823613">
    <property type="component" value="Unassembled WGS sequence"/>
</dbReference>
<comment type="similarity">
    <text evidence="3">Belongs to the ATPase gamma chain family.</text>
</comment>
<keyword evidence="8" id="KW-0139">CF(1)</keyword>
<name>A0A9D9DMF2_9BACL</name>
<evidence type="ECO:0000256" key="4">
    <source>
        <dbReference type="ARBA" id="ARBA00022448"/>
    </source>
</evidence>
<sequence length="268" mass="31053">KITSAMKLIASSRYNKQKNSFEANKLYLNEMTNAIKTCLKFVDYSKGHLPTCLIENNSNIDLYIYITSTLGLCGSYNYNLEKLAESHLNFNNDVVFIGEKGYRHYKEKVHHAYNEFLNLLDNLTFSNTNLFRHFLDKIYRENNYRSIYIIYTKYINSFSTIATIEKLLPLKVDIDNNLDIKEPLFEGSVKEVTNLIVPHYFDAYLYHLLLESNLSEQTCRKNSMENATESATKLIDSLSLKYNKARQQSITNEITEIINGSSNTTSTF</sequence>
<dbReference type="CDD" id="cd12151">
    <property type="entry name" value="F1-ATPase_gamma"/>
    <property type="match status" value="1"/>
</dbReference>
<dbReference type="EMBL" id="JADIMY010000080">
    <property type="protein sequence ID" value="MBO8427709.1"/>
    <property type="molecule type" value="Genomic_DNA"/>
</dbReference>
<keyword evidence="5" id="KW-0375">Hydrogen ion transport</keyword>
<dbReference type="Pfam" id="PF00231">
    <property type="entry name" value="ATP-synt"/>
    <property type="match status" value="1"/>
</dbReference>
<dbReference type="InterPro" id="IPR035968">
    <property type="entry name" value="ATP_synth_F1_ATPase_gsu"/>
</dbReference>
<proteinExistence type="inferred from homology"/>
<evidence type="ECO:0000313" key="10">
    <source>
        <dbReference type="EMBL" id="MBO8427709.1"/>
    </source>
</evidence>
<reference evidence="10" key="2">
    <citation type="journal article" date="2021" name="PeerJ">
        <title>Extensive microbial diversity within the chicken gut microbiome revealed by metagenomics and culture.</title>
        <authorList>
            <person name="Gilroy R."/>
            <person name="Ravi A."/>
            <person name="Getino M."/>
            <person name="Pursley I."/>
            <person name="Horton D.L."/>
            <person name="Alikhan N.F."/>
            <person name="Baker D."/>
            <person name="Gharbi K."/>
            <person name="Hall N."/>
            <person name="Watson M."/>
            <person name="Adriaenssens E.M."/>
            <person name="Foster-Nyarko E."/>
            <person name="Jarju S."/>
            <person name="Secka A."/>
            <person name="Antonio M."/>
            <person name="Oren A."/>
            <person name="Chaudhuri R.R."/>
            <person name="La Ragione R."/>
            <person name="Hildebrand F."/>
            <person name="Pallen M.J."/>
        </authorList>
    </citation>
    <scope>NUCLEOTIDE SEQUENCE</scope>
    <source>
        <strain evidence="10">11159</strain>
    </source>
</reference>
<dbReference type="GO" id="GO:0045259">
    <property type="term" value="C:proton-transporting ATP synthase complex"/>
    <property type="evidence" value="ECO:0007669"/>
    <property type="project" value="UniProtKB-KW"/>
</dbReference>
<comment type="function">
    <text evidence="1">Produces ATP from ADP in the presence of a proton gradient across the membrane. The gamma chain is believed to be important in regulating ATPase activity and the flow of protons through the CF(0) complex.</text>
</comment>
<keyword evidence="7" id="KW-0472">Membrane</keyword>
<evidence type="ECO:0000256" key="8">
    <source>
        <dbReference type="ARBA" id="ARBA00023196"/>
    </source>
</evidence>
<dbReference type="PANTHER" id="PTHR11693">
    <property type="entry name" value="ATP SYNTHASE GAMMA CHAIN"/>
    <property type="match status" value="1"/>
</dbReference>
<dbReference type="Gene3D" id="3.40.1380.10">
    <property type="match status" value="1"/>
</dbReference>
<dbReference type="PANTHER" id="PTHR11693:SF22">
    <property type="entry name" value="ATP SYNTHASE SUBUNIT GAMMA, MITOCHONDRIAL"/>
    <property type="match status" value="1"/>
</dbReference>
<dbReference type="SUPFAM" id="SSF52943">
    <property type="entry name" value="ATP synthase (F1-ATPase), gamma subunit"/>
    <property type="match status" value="1"/>
</dbReference>
<organism evidence="10 11">
    <name type="scientific">Candidatus Onthovivens merdipullorum</name>
    <dbReference type="NCBI Taxonomy" id="2840889"/>
    <lineage>
        <taxon>Bacteria</taxon>
        <taxon>Bacillati</taxon>
        <taxon>Bacillota</taxon>
        <taxon>Bacilli</taxon>
        <taxon>Bacillales</taxon>
        <taxon>Candidatus Onthovivens</taxon>
    </lineage>
</organism>
<evidence type="ECO:0000256" key="9">
    <source>
        <dbReference type="ARBA" id="ARBA00023310"/>
    </source>
</evidence>
<evidence type="ECO:0000256" key="3">
    <source>
        <dbReference type="ARBA" id="ARBA00007681"/>
    </source>
</evidence>
<gene>
    <name evidence="10" type="ORF">IAC58_04055</name>
</gene>
<keyword evidence="4" id="KW-0813">Transport</keyword>
<feature type="non-terminal residue" evidence="10">
    <location>
        <position position="1"/>
    </location>
</feature>
<accession>A0A9D9DMF2</accession>
<dbReference type="InterPro" id="IPR000131">
    <property type="entry name" value="ATP_synth_F1_gsu"/>
</dbReference>
<comment type="caution">
    <text evidence="10">The sequence shown here is derived from an EMBL/GenBank/DDBJ whole genome shotgun (WGS) entry which is preliminary data.</text>
</comment>
<dbReference type="AlphaFoldDB" id="A0A9D9DMF2"/>
<evidence type="ECO:0000256" key="7">
    <source>
        <dbReference type="ARBA" id="ARBA00023136"/>
    </source>
</evidence>
<dbReference type="GO" id="GO:0046933">
    <property type="term" value="F:proton-transporting ATP synthase activity, rotational mechanism"/>
    <property type="evidence" value="ECO:0007669"/>
    <property type="project" value="InterPro"/>
</dbReference>
<reference evidence="10" key="1">
    <citation type="submission" date="2020-10" db="EMBL/GenBank/DDBJ databases">
        <authorList>
            <person name="Gilroy R."/>
        </authorList>
    </citation>
    <scope>NUCLEOTIDE SEQUENCE</scope>
    <source>
        <strain evidence="10">11159</strain>
    </source>
</reference>
<evidence type="ECO:0000313" key="11">
    <source>
        <dbReference type="Proteomes" id="UP000823613"/>
    </source>
</evidence>
<dbReference type="PRINTS" id="PR00126">
    <property type="entry name" value="ATPASEGAMMA"/>
</dbReference>